<dbReference type="InterPro" id="IPR005162">
    <property type="entry name" value="Retrotrans_gag_dom"/>
</dbReference>
<organism evidence="2 3">
    <name type="scientific">Pisolithus tinctorius Marx 270</name>
    <dbReference type="NCBI Taxonomy" id="870435"/>
    <lineage>
        <taxon>Eukaryota</taxon>
        <taxon>Fungi</taxon>
        <taxon>Dikarya</taxon>
        <taxon>Basidiomycota</taxon>
        <taxon>Agaricomycotina</taxon>
        <taxon>Agaricomycetes</taxon>
        <taxon>Agaricomycetidae</taxon>
        <taxon>Boletales</taxon>
        <taxon>Sclerodermatineae</taxon>
        <taxon>Pisolithaceae</taxon>
        <taxon>Pisolithus</taxon>
    </lineage>
</organism>
<name>A0A0C3NMR0_PISTI</name>
<dbReference type="Pfam" id="PF03732">
    <property type="entry name" value="Retrotrans_gag"/>
    <property type="match status" value="1"/>
</dbReference>
<reference evidence="3" key="2">
    <citation type="submission" date="2015-01" db="EMBL/GenBank/DDBJ databases">
        <title>Evolutionary Origins and Diversification of the Mycorrhizal Mutualists.</title>
        <authorList>
            <consortium name="DOE Joint Genome Institute"/>
            <consortium name="Mycorrhizal Genomics Consortium"/>
            <person name="Kohler A."/>
            <person name="Kuo A."/>
            <person name="Nagy L.G."/>
            <person name="Floudas D."/>
            <person name="Copeland A."/>
            <person name="Barry K.W."/>
            <person name="Cichocki N."/>
            <person name="Veneault-Fourrey C."/>
            <person name="LaButti K."/>
            <person name="Lindquist E.A."/>
            <person name="Lipzen A."/>
            <person name="Lundell T."/>
            <person name="Morin E."/>
            <person name="Murat C."/>
            <person name="Riley R."/>
            <person name="Ohm R."/>
            <person name="Sun H."/>
            <person name="Tunlid A."/>
            <person name="Henrissat B."/>
            <person name="Grigoriev I.V."/>
            <person name="Hibbett D.S."/>
            <person name="Martin F."/>
        </authorList>
    </citation>
    <scope>NUCLEOTIDE SEQUENCE [LARGE SCALE GENOMIC DNA]</scope>
    <source>
        <strain evidence="3">Marx 270</strain>
    </source>
</reference>
<protein>
    <recommendedName>
        <fullName evidence="1">Retrotransposon gag domain-containing protein</fullName>
    </recommendedName>
</protein>
<proteinExistence type="predicted"/>
<dbReference type="EMBL" id="KN832038">
    <property type="protein sequence ID" value="KIN96890.1"/>
    <property type="molecule type" value="Genomic_DNA"/>
</dbReference>
<dbReference type="AlphaFoldDB" id="A0A0C3NMR0"/>
<evidence type="ECO:0000259" key="1">
    <source>
        <dbReference type="Pfam" id="PF03732"/>
    </source>
</evidence>
<gene>
    <name evidence="2" type="ORF">M404DRAFT_32851</name>
</gene>
<sequence>MLSLEEEDNHQSDTLFRSVLKEEQEANQTNVMSMTVGHGESILEMPSWQYTKGEVEWKLEEQRVQMAEEVCQAMHTTTSDPFPQDWYARNFGKAVPPEPPVGGGSKGKAWYNDDEDYQPVQPPNSGQEFNVRCPEEYDGSHNGLQTWVTQVEGYLNLNQHVYNMEVLKISFTLTYMTKGAVVSFMENYQNENKLLNGSIYYTDTFQKFVNHLRAMFESGDQTVLTILHLSDIKQGTHKLEAYIAEFTGLVNKAQLKEESQEAGTFFRKVLNKEYHNWILNSG</sequence>
<feature type="domain" description="Retrotransposon gag" evidence="1">
    <location>
        <begin position="193"/>
        <end position="260"/>
    </location>
</feature>
<reference evidence="2 3" key="1">
    <citation type="submission" date="2014-04" db="EMBL/GenBank/DDBJ databases">
        <authorList>
            <consortium name="DOE Joint Genome Institute"/>
            <person name="Kuo A."/>
            <person name="Kohler A."/>
            <person name="Costa M.D."/>
            <person name="Nagy L.G."/>
            <person name="Floudas D."/>
            <person name="Copeland A."/>
            <person name="Barry K.W."/>
            <person name="Cichocki N."/>
            <person name="Veneault-Fourrey C."/>
            <person name="LaButti K."/>
            <person name="Lindquist E.A."/>
            <person name="Lipzen A."/>
            <person name="Lundell T."/>
            <person name="Morin E."/>
            <person name="Murat C."/>
            <person name="Sun H."/>
            <person name="Tunlid A."/>
            <person name="Henrissat B."/>
            <person name="Grigoriev I.V."/>
            <person name="Hibbett D.S."/>
            <person name="Martin F."/>
            <person name="Nordberg H.P."/>
            <person name="Cantor M.N."/>
            <person name="Hua S.X."/>
        </authorList>
    </citation>
    <scope>NUCLEOTIDE SEQUENCE [LARGE SCALE GENOMIC DNA]</scope>
    <source>
        <strain evidence="2 3">Marx 270</strain>
    </source>
</reference>
<keyword evidence="3" id="KW-1185">Reference proteome</keyword>
<dbReference type="HOGENOM" id="CLU_987376_0_0_1"/>
<dbReference type="InParanoid" id="A0A0C3NMR0"/>
<evidence type="ECO:0000313" key="2">
    <source>
        <dbReference type="EMBL" id="KIN96890.1"/>
    </source>
</evidence>
<dbReference type="Proteomes" id="UP000054217">
    <property type="component" value="Unassembled WGS sequence"/>
</dbReference>
<accession>A0A0C3NMR0</accession>
<evidence type="ECO:0000313" key="3">
    <source>
        <dbReference type="Proteomes" id="UP000054217"/>
    </source>
</evidence>